<dbReference type="RefSeq" id="WP_091476203.1">
    <property type="nucleotide sequence ID" value="NZ_FOIT01000006.1"/>
</dbReference>
<dbReference type="OrthoDB" id="9780939at2"/>
<keyword evidence="5" id="KW-1185">Reference proteome</keyword>
<organism evidence="4 5">
    <name type="scientific">Aliicoccus persicus</name>
    <dbReference type="NCBI Taxonomy" id="930138"/>
    <lineage>
        <taxon>Bacteria</taxon>
        <taxon>Bacillati</taxon>
        <taxon>Bacillota</taxon>
        <taxon>Bacilli</taxon>
        <taxon>Bacillales</taxon>
        <taxon>Staphylococcaceae</taxon>
        <taxon>Aliicoccus</taxon>
    </lineage>
</organism>
<dbReference type="Gene3D" id="1.10.357.10">
    <property type="entry name" value="Tetracycline Repressor, domain 2"/>
    <property type="match status" value="1"/>
</dbReference>
<dbReference type="InterPro" id="IPR049488">
    <property type="entry name" value="TM_1030-like_C"/>
</dbReference>
<proteinExistence type="predicted"/>
<gene>
    <name evidence="4" type="ORF">SAMN05192557_1855</name>
</gene>
<dbReference type="EMBL" id="FOIT01000006">
    <property type="protein sequence ID" value="SEW15234.1"/>
    <property type="molecule type" value="Genomic_DNA"/>
</dbReference>
<protein>
    <submittedName>
        <fullName evidence="4">Transcriptional regulator, TetR family</fullName>
    </submittedName>
</protein>
<dbReference type="Proteomes" id="UP000243605">
    <property type="component" value="Unassembled WGS sequence"/>
</dbReference>
<dbReference type="PRINTS" id="PR00455">
    <property type="entry name" value="HTHTETR"/>
</dbReference>
<evidence type="ECO:0000313" key="4">
    <source>
        <dbReference type="EMBL" id="SEW15234.1"/>
    </source>
</evidence>
<evidence type="ECO:0000259" key="3">
    <source>
        <dbReference type="PROSITE" id="PS50977"/>
    </source>
</evidence>
<evidence type="ECO:0000313" key="5">
    <source>
        <dbReference type="Proteomes" id="UP000243605"/>
    </source>
</evidence>
<dbReference type="InterPro" id="IPR050109">
    <property type="entry name" value="HTH-type_TetR-like_transc_reg"/>
</dbReference>
<dbReference type="PANTHER" id="PTHR30328:SF54">
    <property type="entry name" value="HTH-TYPE TRANSCRIPTIONAL REPRESSOR SCO4008"/>
    <property type="match status" value="1"/>
</dbReference>
<dbReference type="Pfam" id="PF21256">
    <property type="entry name" value="TetR_C_5-like"/>
    <property type="match status" value="1"/>
</dbReference>
<dbReference type="InterPro" id="IPR009057">
    <property type="entry name" value="Homeodomain-like_sf"/>
</dbReference>
<feature type="DNA-binding region" description="H-T-H motif" evidence="2">
    <location>
        <begin position="25"/>
        <end position="44"/>
    </location>
</feature>
<evidence type="ECO:0000256" key="1">
    <source>
        <dbReference type="ARBA" id="ARBA00023125"/>
    </source>
</evidence>
<dbReference type="InterPro" id="IPR023772">
    <property type="entry name" value="DNA-bd_HTH_TetR-type_CS"/>
</dbReference>
<sequence length="197" mass="23380">MQGTKEKILRAAYKEFESHGYSLASTNKIVNEAGVSKGTLFNYFGSKEKLYHSCIEHAIGVTITETNAFQYEKPGFIERMYELMQLKQAIQMRHPELTQFLSKAYLDKTLPEKYRQQLDEFREKSLNQLLEGVDVSNLRDDLPKDRMMDLIRWTLDGYAEQMKNMWQMGLIDLENLEPYYEDFEKHLDVMKKLYYKE</sequence>
<dbReference type="PANTHER" id="PTHR30328">
    <property type="entry name" value="TRANSCRIPTIONAL REPRESSOR"/>
    <property type="match status" value="1"/>
</dbReference>
<dbReference type="AlphaFoldDB" id="A0A662Z518"/>
<dbReference type="SUPFAM" id="SSF46689">
    <property type="entry name" value="Homeodomain-like"/>
    <property type="match status" value="1"/>
</dbReference>
<dbReference type="PROSITE" id="PS01081">
    <property type="entry name" value="HTH_TETR_1"/>
    <property type="match status" value="1"/>
</dbReference>
<dbReference type="Gene3D" id="1.10.10.60">
    <property type="entry name" value="Homeodomain-like"/>
    <property type="match status" value="1"/>
</dbReference>
<keyword evidence="1 2" id="KW-0238">DNA-binding</keyword>
<dbReference type="GO" id="GO:0006355">
    <property type="term" value="P:regulation of DNA-templated transcription"/>
    <property type="evidence" value="ECO:0007669"/>
    <property type="project" value="UniProtKB-ARBA"/>
</dbReference>
<dbReference type="Pfam" id="PF00440">
    <property type="entry name" value="TetR_N"/>
    <property type="match status" value="1"/>
</dbReference>
<dbReference type="SUPFAM" id="SSF48498">
    <property type="entry name" value="Tetracyclin repressor-like, C-terminal domain"/>
    <property type="match status" value="1"/>
</dbReference>
<dbReference type="InterPro" id="IPR036271">
    <property type="entry name" value="Tet_transcr_reg_TetR-rel_C_sf"/>
</dbReference>
<feature type="domain" description="HTH tetR-type" evidence="3">
    <location>
        <begin position="2"/>
        <end position="62"/>
    </location>
</feature>
<evidence type="ECO:0000256" key="2">
    <source>
        <dbReference type="PROSITE-ProRule" id="PRU00335"/>
    </source>
</evidence>
<name>A0A662Z518_9STAP</name>
<dbReference type="GO" id="GO:0003677">
    <property type="term" value="F:DNA binding"/>
    <property type="evidence" value="ECO:0007669"/>
    <property type="project" value="UniProtKB-UniRule"/>
</dbReference>
<dbReference type="InterPro" id="IPR001647">
    <property type="entry name" value="HTH_TetR"/>
</dbReference>
<dbReference type="PROSITE" id="PS50977">
    <property type="entry name" value="HTH_TETR_2"/>
    <property type="match status" value="1"/>
</dbReference>
<reference evidence="4 5" key="1">
    <citation type="submission" date="2016-10" db="EMBL/GenBank/DDBJ databases">
        <authorList>
            <person name="Varghese N."/>
            <person name="Submissions S."/>
        </authorList>
    </citation>
    <scope>NUCLEOTIDE SEQUENCE [LARGE SCALE GENOMIC DNA]</scope>
    <source>
        <strain evidence="4 5">IBRC-M10081</strain>
    </source>
</reference>
<accession>A0A662Z518</accession>